<protein>
    <recommendedName>
        <fullName evidence="4">Transmembrane protein</fullName>
    </recommendedName>
</protein>
<accession>A0A067BPQ1</accession>
<dbReference type="OMA" id="CFRDNIF"/>
<dbReference type="InterPro" id="IPR006461">
    <property type="entry name" value="PLAC_motif_containing"/>
</dbReference>
<keyword evidence="1" id="KW-0812">Transmembrane</keyword>
<dbReference type="Pfam" id="PF04749">
    <property type="entry name" value="PLAC8"/>
    <property type="match status" value="1"/>
</dbReference>
<dbReference type="EMBL" id="KK583400">
    <property type="protein sequence ID" value="KDO18735.1"/>
    <property type="molecule type" value="Genomic_DNA"/>
</dbReference>
<evidence type="ECO:0000313" key="3">
    <source>
        <dbReference type="Proteomes" id="UP000030745"/>
    </source>
</evidence>
<dbReference type="GeneID" id="24137583"/>
<evidence type="ECO:0000256" key="1">
    <source>
        <dbReference type="SAM" id="Phobius"/>
    </source>
</evidence>
<reference evidence="2 3" key="1">
    <citation type="journal article" date="2013" name="PLoS Genet.">
        <title>Distinctive expansion of potential virulence genes in the genome of the oomycete fish pathogen Saprolegnia parasitica.</title>
        <authorList>
            <person name="Jiang R.H."/>
            <person name="de Bruijn I."/>
            <person name="Haas B.J."/>
            <person name="Belmonte R."/>
            <person name="Lobach L."/>
            <person name="Christie J."/>
            <person name="van den Ackerveken G."/>
            <person name="Bottin A."/>
            <person name="Bulone V."/>
            <person name="Diaz-Moreno S.M."/>
            <person name="Dumas B."/>
            <person name="Fan L."/>
            <person name="Gaulin E."/>
            <person name="Govers F."/>
            <person name="Grenville-Briggs L.J."/>
            <person name="Horner N.R."/>
            <person name="Levin J.Z."/>
            <person name="Mammella M."/>
            <person name="Meijer H.J."/>
            <person name="Morris P."/>
            <person name="Nusbaum C."/>
            <person name="Oome S."/>
            <person name="Phillips A.J."/>
            <person name="van Rooyen D."/>
            <person name="Rzeszutek E."/>
            <person name="Saraiva M."/>
            <person name="Secombes C.J."/>
            <person name="Seidl M.F."/>
            <person name="Snel B."/>
            <person name="Stassen J.H."/>
            <person name="Sykes S."/>
            <person name="Tripathy S."/>
            <person name="van den Berg H."/>
            <person name="Vega-Arreguin J.C."/>
            <person name="Wawra S."/>
            <person name="Young S.K."/>
            <person name="Zeng Q."/>
            <person name="Dieguez-Uribeondo J."/>
            <person name="Russ C."/>
            <person name="Tyler B.M."/>
            <person name="van West P."/>
        </authorList>
    </citation>
    <scope>NUCLEOTIDE SEQUENCE [LARGE SCALE GENOMIC DNA]</scope>
    <source>
        <strain evidence="2 3">CBS 223.65</strain>
    </source>
</reference>
<dbReference type="Proteomes" id="UP000030745">
    <property type="component" value="Unassembled WGS sequence"/>
</dbReference>
<evidence type="ECO:0008006" key="4">
    <source>
        <dbReference type="Google" id="ProtNLM"/>
    </source>
</evidence>
<feature type="transmembrane region" description="Helical" evidence="1">
    <location>
        <begin position="63"/>
        <end position="86"/>
    </location>
</feature>
<keyword evidence="1" id="KW-1133">Transmembrane helix</keyword>
<evidence type="ECO:0000313" key="2">
    <source>
        <dbReference type="EMBL" id="KDO18735.1"/>
    </source>
</evidence>
<organism evidence="2 3">
    <name type="scientific">Saprolegnia parasitica (strain CBS 223.65)</name>
    <dbReference type="NCBI Taxonomy" id="695850"/>
    <lineage>
        <taxon>Eukaryota</taxon>
        <taxon>Sar</taxon>
        <taxon>Stramenopiles</taxon>
        <taxon>Oomycota</taxon>
        <taxon>Saprolegniomycetes</taxon>
        <taxon>Saprolegniales</taxon>
        <taxon>Saprolegniaceae</taxon>
        <taxon>Saprolegnia</taxon>
    </lineage>
</organism>
<sequence>MLGPRQKTLVVISEDDETTFVGVPMDWKVPLLICSDVQALAMATCCPVVSLAKVLSLLGLAPFGSVLMLGVFYVVCLLGALANVVWHDASPGSVLLLALLGLVPTVVLFNLRVYLRELLRLPSAEWSDAGAALCCAPCLLAQASTQVGVSACDCRDNATLVAFPVV</sequence>
<name>A0A067BPQ1_SAPPC</name>
<dbReference type="VEuPathDB" id="FungiDB:SPRG_15904"/>
<dbReference type="AlphaFoldDB" id="A0A067BPQ1"/>
<keyword evidence="3" id="KW-1185">Reference proteome</keyword>
<feature type="transmembrane region" description="Helical" evidence="1">
    <location>
        <begin position="92"/>
        <end position="111"/>
    </location>
</feature>
<dbReference type="RefSeq" id="XP_012210561.1">
    <property type="nucleotide sequence ID" value="XM_012355171.1"/>
</dbReference>
<keyword evidence="1" id="KW-0472">Membrane</keyword>
<dbReference type="KEGG" id="spar:SPRG_15904"/>
<proteinExistence type="predicted"/>
<gene>
    <name evidence="2" type="ORF">SPRG_15904</name>
</gene>
<dbReference type="OrthoDB" id="10371579at2759"/>